<name>A0A8H6S4V0_9AGAR</name>
<accession>A0A8H6S4V0</accession>
<dbReference type="Proteomes" id="UP000636479">
    <property type="component" value="Unassembled WGS sequence"/>
</dbReference>
<dbReference type="RefSeq" id="XP_037214462.1">
    <property type="nucleotide sequence ID" value="XM_037369256.1"/>
</dbReference>
<dbReference type="AlphaFoldDB" id="A0A8H6S4V0"/>
<dbReference type="EMBL" id="JACAZF010000013">
    <property type="protein sequence ID" value="KAF7291340.1"/>
    <property type="molecule type" value="Genomic_DNA"/>
</dbReference>
<comment type="caution">
    <text evidence="1">The sequence shown here is derived from an EMBL/GenBank/DDBJ whole genome shotgun (WGS) entry which is preliminary data.</text>
</comment>
<organism evidence="1 2">
    <name type="scientific">Mycena indigotica</name>
    <dbReference type="NCBI Taxonomy" id="2126181"/>
    <lineage>
        <taxon>Eukaryota</taxon>
        <taxon>Fungi</taxon>
        <taxon>Dikarya</taxon>
        <taxon>Basidiomycota</taxon>
        <taxon>Agaricomycotina</taxon>
        <taxon>Agaricomycetes</taxon>
        <taxon>Agaricomycetidae</taxon>
        <taxon>Agaricales</taxon>
        <taxon>Marasmiineae</taxon>
        <taxon>Mycenaceae</taxon>
        <taxon>Mycena</taxon>
    </lineage>
</organism>
<dbReference type="OrthoDB" id="3269417at2759"/>
<dbReference type="GeneID" id="59351772"/>
<protein>
    <submittedName>
        <fullName evidence="1">Uncharacterized protein</fullName>
    </submittedName>
</protein>
<evidence type="ECO:0000313" key="2">
    <source>
        <dbReference type="Proteomes" id="UP000636479"/>
    </source>
</evidence>
<keyword evidence="2" id="KW-1185">Reference proteome</keyword>
<sequence length="92" mass="10918">MIARARYFIYRAQRVIKGKQIEGILQPESWVPTENAFLKMESFTWDMYRMLAPDLMHEFELGVWKGAFVHLIRILYAHGGDAITNLNLRYRL</sequence>
<reference evidence="1" key="1">
    <citation type="submission" date="2020-05" db="EMBL/GenBank/DDBJ databases">
        <title>Mycena genomes resolve the evolution of fungal bioluminescence.</title>
        <authorList>
            <person name="Tsai I.J."/>
        </authorList>
    </citation>
    <scope>NUCLEOTIDE SEQUENCE</scope>
    <source>
        <strain evidence="1">171206Taipei</strain>
    </source>
</reference>
<evidence type="ECO:0000313" key="1">
    <source>
        <dbReference type="EMBL" id="KAF7291340.1"/>
    </source>
</evidence>
<proteinExistence type="predicted"/>
<gene>
    <name evidence="1" type="ORF">MIND_01278500</name>
</gene>